<name>A0AAV3FMD0_BIFLL</name>
<reference evidence="1 2" key="1">
    <citation type="journal article" date="2013" name="Genome Announc.">
        <title>Draft Genome Sequences of Two Pairs of Human Intestinal Bifidobacterium longum subsp. longum Strains, 44B and 1-6B and 35B and 2-2B, Consecutively Isolated from Two Children after a 5-Year Time Period.</title>
        <authorList>
            <person name="Shkoporov A.N."/>
            <person name="Efimov B.A."/>
            <person name="Khokhlova E.V."/>
            <person name="Chaplin A.V."/>
            <person name="Kafarskaya L.I."/>
            <person name="Durkin A.S."/>
            <person name="McCorrison J."/>
            <person name="Torralba M."/>
            <person name="Gillis M."/>
            <person name="Sutton G."/>
            <person name="Weibel D.B."/>
            <person name="Nelson K.E."/>
            <person name="Smeianov V.V."/>
        </authorList>
    </citation>
    <scope>NUCLEOTIDE SEQUENCE [LARGE SCALE GENOMIC DNA]</scope>
    <source>
        <strain evidence="1 2">2-2B</strain>
    </source>
</reference>
<dbReference type="Proteomes" id="UP000005929">
    <property type="component" value="Unassembled WGS sequence"/>
</dbReference>
<evidence type="ECO:0000313" key="1">
    <source>
        <dbReference type="EMBL" id="EIJ26490.1"/>
    </source>
</evidence>
<dbReference type="EMBL" id="AJTJ01000042">
    <property type="protein sequence ID" value="EIJ26490.1"/>
    <property type="molecule type" value="Genomic_DNA"/>
</dbReference>
<comment type="caution">
    <text evidence="1">The sequence shown here is derived from an EMBL/GenBank/DDBJ whole genome shotgun (WGS) entry which is preliminary data.</text>
</comment>
<dbReference type="GeneID" id="69577288"/>
<protein>
    <recommendedName>
        <fullName evidence="3">Unassigned protein</fullName>
    </recommendedName>
</protein>
<gene>
    <name evidence="1" type="ORF">HMPREF1315_0058</name>
</gene>
<organism evidence="1 2">
    <name type="scientific">Bifidobacterium longum subsp. longum 2-2B</name>
    <dbReference type="NCBI Taxonomy" id="1161745"/>
    <lineage>
        <taxon>Bacteria</taxon>
        <taxon>Bacillati</taxon>
        <taxon>Actinomycetota</taxon>
        <taxon>Actinomycetes</taxon>
        <taxon>Bifidobacteriales</taxon>
        <taxon>Bifidobacteriaceae</taxon>
        <taxon>Bifidobacterium</taxon>
    </lineage>
</organism>
<proteinExistence type="predicted"/>
<dbReference type="RefSeq" id="WP_007058018.1">
    <property type="nucleotide sequence ID" value="NZ_AJTJ01000042.1"/>
</dbReference>
<evidence type="ECO:0000313" key="2">
    <source>
        <dbReference type="Proteomes" id="UP000005929"/>
    </source>
</evidence>
<evidence type="ECO:0008006" key="3">
    <source>
        <dbReference type="Google" id="ProtNLM"/>
    </source>
</evidence>
<sequence length="254" mass="27894">MAVYEDSIGQLILQWLRKPTYWSEGSSGTQALWHAYTPEPVTPSELALSRQACGVACDAQPVIKGTLPNRDIAHMAATSLGYLTWGVTNDPMDYGLGDLGGWALDLLQIWGSYLANTPKEDLASWLHAHLGEQDARMGFSYSDVLADCDAWLLARSMQSNSSERSLSTAMRDMFAQSETNRIKRFYQSRFKGSADNLVIAFRKLVDGIDLGIFDNVSGSKKALLIASHADRLPSQAEAGILALSYAESLENPNR</sequence>
<accession>A0AAV3FMD0</accession>
<dbReference type="AlphaFoldDB" id="A0AAV3FMD0"/>